<sequence>MAPPDPAQISNRGVLSSSRMDHMRRGPPIGPNTSIKLVEPVFDLVKRFSNLPEHLHHVEAITVENVRNSWFPMMSELRNRYPQAFNENTLNITGHEGVIFDALRNIWPERTSFDIGERSIIIEFIIRSATEIGGRRTVRRNAARAVPVNNGNVRPNPNGERQPRPLDFDAIENQENACREFLFSKFSGHLHTLNEFYRNSSRAPSLPPIPTEMPESESKRALRENGTDEPSNKKVKTDESEKELREDETCQICYSERKTHAFIHAVQPSTSHFICCERCAYQCNYAISGCPLCRLPVIAVTKMKILHLLRLGALVAADKRLERKEIDLRKLDKEYEEDDDMELEDLDMFDERKPKQGMDTRKLDGRDHITTWSEAKKGQQLGMYVNTVPGLSETELKNLFDLWQMNMINCCNFELTFLPLEEARMLVLLPDGKFLRDFGTMLRQDERCHTFVVENTHMLCAGHPEWDPKRPGKNVEAMEKWDQYHKDKKIEDTKKKVEGWKESIPVKKTEL</sequence>
<feature type="compositionally biased region" description="Basic and acidic residues" evidence="2">
    <location>
        <begin position="216"/>
        <end position="242"/>
    </location>
</feature>
<dbReference type="InterPro" id="IPR019330">
    <property type="entry name" value="MESD"/>
</dbReference>
<evidence type="ECO:0000256" key="1">
    <source>
        <dbReference type="SAM" id="Coils"/>
    </source>
</evidence>
<keyword evidence="4" id="KW-1185">Reference proteome</keyword>
<accession>A0ABN7S9B1</accession>
<organism evidence="3 4">
    <name type="scientific">Oikopleura dioica</name>
    <name type="common">Tunicate</name>
    <dbReference type="NCBI Taxonomy" id="34765"/>
    <lineage>
        <taxon>Eukaryota</taxon>
        <taxon>Metazoa</taxon>
        <taxon>Chordata</taxon>
        <taxon>Tunicata</taxon>
        <taxon>Appendicularia</taxon>
        <taxon>Copelata</taxon>
        <taxon>Oikopleuridae</taxon>
        <taxon>Oikopleura</taxon>
    </lineage>
</organism>
<reference evidence="3 4" key="1">
    <citation type="submission" date="2021-04" db="EMBL/GenBank/DDBJ databases">
        <authorList>
            <person name="Bliznina A."/>
        </authorList>
    </citation>
    <scope>NUCLEOTIDE SEQUENCE [LARGE SCALE GENOMIC DNA]</scope>
</reference>
<keyword evidence="1" id="KW-0175">Coiled coil</keyword>
<dbReference type="Proteomes" id="UP001158576">
    <property type="component" value="Chromosome XSR"/>
</dbReference>
<name>A0ABN7S9B1_OIKDI</name>
<feature type="coiled-coil region" evidence="1">
    <location>
        <begin position="314"/>
        <end position="341"/>
    </location>
</feature>
<feature type="region of interest" description="Disordered" evidence="2">
    <location>
        <begin position="1"/>
        <end position="32"/>
    </location>
</feature>
<protein>
    <submittedName>
        <fullName evidence="3">Oidioi.mRNA.OKI2018_I69.XSR.g14282.t1.cds</fullName>
    </submittedName>
</protein>
<proteinExistence type="predicted"/>
<feature type="region of interest" description="Disordered" evidence="2">
    <location>
        <begin position="201"/>
        <end position="242"/>
    </location>
</feature>
<dbReference type="Gene3D" id="3.30.40.10">
    <property type="entry name" value="Zinc/RING finger domain, C3HC4 (zinc finger)"/>
    <property type="match status" value="1"/>
</dbReference>
<dbReference type="Pfam" id="PF10185">
    <property type="entry name" value="Mesd"/>
    <property type="match status" value="1"/>
</dbReference>
<dbReference type="InterPro" id="IPR013083">
    <property type="entry name" value="Znf_RING/FYVE/PHD"/>
</dbReference>
<dbReference type="EMBL" id="OU015569">
    <property type="protein sequence ID" value="CAG5095661.1"/>
    <property type="molecule type" value="Genomic_DNA"/>
</dbReference>
<gene>
    <name evidence="3" type="ORF">OKIOD_LOCUS5840</name>
</gene>
<feature type="compositionally biased region" description="Polar residues" evidence="2">
    <location>
        <begin position="8"/>
        <end position="18"/>
    </location>
</feature>
<evidence type="ECO:0000313" key="3">
    <source>
        <dbReference type="EMBL" id="CAG5095661.1"/>
    </source>
</evidence>
<dbReference type="Gene3D" id="3.30.70.260">
    <property type="match status" value="1"/>
</dbReference>
<evidence type="ECO:0000313" key="4">
    <source>
        <dbReference type="Proteomes" id="UP001158576"/>
    </source>
</evidence>
<evidence type="ECO:0000256" key="2">
    <source>
        <dbReference type="SAM" id="MobiDB-lite"/>
    </source>
</evidence>